<keyword evidence="1" id="KW-0732">Signal</keyword>
<evidence type="ECO:0000313" key="2">
    <source>
        <dbReference type="EMBL" id="CAI6362771.1"/>
    </source>
</evidence>
<evidence type="ECO:0000313" key="3">
    <source>
        <dbReference type="Proteomes" id="UP001160148"/>
    </source>
</evidence>
<protein>
    <submittedName>
        <fullName evidence="2">Uncharacterized protein</fullName>
    </submittedName>
</protein>
<dbReference type="AlphaFoldDB" id="A0AAV0X4X2"/>
<dbReference type="EMBL" id="CARXXK010000003">
    <property type="protein sequence ID" value="CAI6362771.1"/>
    <property type="molecule type" value="Genomic_DNA"/>
</dbReference>
<keyword evidence="3" id="KW-1185">Reference proteome</keyword>
<reference evidence="2 3" key="1">
    <citation type="submission" date="2023-01" db="EMBL/GenBank/DDBJ databases">
        <authorList>
            <person name="Whitehead M."/>
        </authorList>
    </citation>
    <scope>NUCLEOTIDE SEQUENCE [LARGE SCALE GENOMIC DNA]</scope>
</reference>
<gene>
    <name evidence="2" type="ORF">MEUPH1_LOCUS17810</name>
</gene>
<name>A0AAV0X4X2_9HEMI</name>
<sequence>MYPRNRSHTNSILLLPAIYFLLSFNVLNASNENDVKKQNVTISLHSHKNNCFDDYDITAIYRFREMHSPTKCPTEQIDSVIYSRE</sequence>
<feature type="signal peptide" evidence="1">
    <location>
        <begin position="1"/>
        <end position="29"/>
    </location>
</feature>
<dbReference type="Proteomes" id="UP001160148">
    <property type="component" value="Unassembled WGS sequence"/>
</dbReference>
<proteinExistence type="predicted"/>
<accession>A0AAV0X4X2</accession>
<organism evidence="2 3">
    <name type="scientific">Macrosiphum euphorbiae</name>
    <name type="common">potato aphid</name>
    <dbReference type="NCBI Taxonomy" id="13131"/>
    <lineage>
        <taxon>Eukaryota</taxon>
        <taxon>Metazoa</taxon>
        <taxon>Ecdysozoa</taxon>
        <taxon>Arthropoda</taxon>
        <taxon>Hexapoda</taxon>
        <taxon>Insecta</taxon>
        <taxon>Pterygota</taxon>
        <taxon>Neoptera</taxon>
        <taxon>Paraneoptera</taxon>
        <taxon>Hemiptera</taxon>
        <taxon>Sternorrhyncha</taxon>
        <taxon>Aphidomorpha</taxon>
        <taxon>Aphidoidea</taxon>
        <taxon>Aphididae</taxon>
        <taxon>Macrosiphini</taxon>
        <taxon>Macrosiphum</taxon>
    </lineage>
</organism>
<evidence type="ECO:0000256" key="1">
    <source>
        <dbReference type="SAM" id="SignalP"/>
    </source>
</evidence>
<comment type="caution">
    <text evidence="2">The sequence shown here is derived from an EMBL/GenBank/DDBJ whole genome shotgun (WGS) entry which is preliminary data.</text>
</comment>
<feature type="chain" id="PRO_5043325949" evidence="1">
    <location>
        <begin position="30"/>
        <end position="85"/>
    </location>
</feature>